<dbReference type="AlphaFoldDB" id="A0A0V8IP43"/>
<organism evidence="8 9">
    <name type="scientific">Fictibacillus enclensis</name>
    <dbReference type="NCBI Taxonomy" id="1017270"/>
    <lineage>
        <taxon>Bacteria</taxon>
        <taxon>Bacillati</taxon>
        <taxon>Bacillota</taxon>
        <taxon>Bacilli</taxon>
        <taxon>Bacillales</taxon>
        <taxon>Fictibacillaceae</taxon>
        <taxon>Fictibacillus</taxon>
    </lineage>
</organism>
<comment type="similarity">
    <text evidence="2">Belongs to the Orn/Lys/Arg decarboxylase class-I family.</text>
</comment>
<dbReference type="InterPro" id="IPR000310">
    <property type="entry name" value="Orn/Lys/Arg_deCO2ase_major_dom"/>
</dbReference>
<evidence type="ECO:0000256" key="5">
    <source>
        <dbReference type="ARBA" id="ARBA00023239"/>
    </source>
</evidence>
<dbReference type="SUPFAM" id="SSF53383">
    <property type="entry name" value="PLP-dependent transferases"/>
    <property type="match status" value="1"/>
</dbReference>
<evidence type="ECO:0000256" key="1">
    <source>
        <dbReference type="ARBA" id="ARBA00001933"/>
    </source>
</evidence>
<dbReference type="RefSeq" id="WP_061976002.1">
    <property type="nucleotide sequence ID" value="NZ_FMAV01000009.1"/>
</dbReference>
<name>A0A0V8IP43_9BACL</name>
<feature type="domain" description="Orn/Lys/Arg decarboxylases family 1 pyridoxal-P attachment site" evidence="6">
    <location>
        <begin position="6"/>
        <end position="301"/>
    </location>
</feature>
<dbReference type="Pfam" id="PF03711">
    <property type="entry name" value="OKR_DC_1_C"/>
    <property type="match status" value="1"/>
</dbReference>
<dbReference type="SUPFAM" id="SSF55904">
    <property type="entry name" value="Ornithine decarboxylase C-terminal domain"/>
    <property type="match status" value="1"/>
</dbReference>
<dbReference type="Proteomes" id="UP000054099">
    <property type="component" value="Unassembled WGS sequence"/>
</dbReference>
<protein>
    <recommendedName>
        <fullName evidence="10">Arginine decarboxylase</fullName>
    </recommendedName>
</protein>
<evidence type="ECO:0008006" key="10">
    <source>
        <dbReference type="Google" id="ProtNLM"/>
    </source>
</evidence>
<keyword evidence="3" id="KW-0210">Decarboxylase</keyword>
<keyword evidence="4" id="KW-0663">Pyridoxal phosphate</keyword>
<reference evidence="8 9" key="1">
    <citation type="journal article" date="2014" name="Antonie Van Leeuwenhoek">
        <title>Fictibacillus enclensis sp. nov., isolated from marine sediment.</title>
        <authorList>
            <person name="Dastager S.G."/>
            <person name="Mawlankar R."/>
            <person name="Srinivasan K."/>
            <person name="Tang S.K."/>
            <person name="Lee J.C."/>
            <person name="Ramana V.V."/>
            <person name="Shouche Y.S."/>
        </authorList>
    </citation>
    <scope>NUCLEOTIDE SEQUENCE [LARGE SCALE GENOMIC DNA]</scope>
    <source>
        <strain evidence="8 9">NIO-1003</strain>
    </source>
</reference>
<dbReference type="PANTHER" id="PTHR43277:SF3">
    <property type="entry name" value="DECARBOXYLASE, PUTATIVE-RELATED"/>
    <property type="match status" value="1"/>
</dbReference>
<feature type="domain" description="Orn/Lys/Arg decarboxylase C-terminal" evidence="7">
    <location>
        <begin position="394"/>
        <end position="456"/>
    </location>
</feature>
<gene>
    <name evidence="8" type="ORF">AS030_22630</name>
</gene>
<dbReference type="InterPro" id="IPR052357">
    <property type="entry name" value="Orn_Lys_Arg_decarboxylase-I"/>
</dbReference>
<keyword evidence="9" id="KW-1185">Reference proteome</keyword>
<dbReference type="OrthoDB" id="9815233at2"/>
<accession>A0A0V8IP43</accession>
<sequence>MRQQQTPLYDALVRHREHTKWSFHVPGHKNGTVGFQLTEAFSSVLPFDVTELSGLDDLHEPTEAIHEAQQLTASFYSVKHSYFLVGGSTAGNLVMLFSAFKEGDVVFIQRNCHKSVLNGLELAGLKPVFLSPEVDLAGQFATGISFASVKKALDKYPVAKGILLTSPNYYGMIPDLTEIVEYMHHKDLVVLVDEAHGAHLGHSQYFPEGAIRAGADMVVHSAHKTLPAMTMGAYLHSNSFRIDEKRVKHYLQALQSSSPSYPIMASLDLARAYTANLSTGDFKKIRQNADHFRRSLTDLSGLHVLEASPGCRVDPLKVTVQSTMGLSGYELQHIFERKGIYTELADPFNVLFVLPLKEVQDSTTIIQTIQDALSEEMFHKEQFRQTPVTVRSAEISALEKSYKELAQMETQFVFLEEAAGFIAAEAIIPYPPGIPLIAKGERITEAMIKEYQYLSSQGARFHGGQEHKIYVFAEQKEECL</sequence>
<dbReference type="Gene3D" id="3.40.640.10">
    <property type="entry name" value="Type I PLP-dependent aspartate aminotransferase-like (Major domain)"/>
    <property type="match status" value="1"/>
</dbReference>
<evidence type="ECO:0000259" key="7">
    <source>
        <dbReference type="Pfam" id="PF03711"/>
    </source>
</evidence>
<dbReference type="InterPro" id="IPR015421">
    <property type="entry name" value="PyrdxlP-dep_Trfase_major"/>
</dbReference>
<dbReference type="InterPro" id="IPR015424">
    <property type="entry name" value="PyrdxlP-dep_Trfase"/>
</dbReference>
<comment type="caution">
    <text evidence="8">The sequence shown here is derived from an EMBL/GenBank/DDBJ whole genome shotgun (WGS) entry which is preliminary data.</text>
</comment>
<keyword evidence="5" id="KW-0456">Lyase</keyword>
<dbReference type="Pfam" id="PF01276">
    <property type="entry name" value="OKR_DC_1"/>
    <property type="match status" value="1"/>
</dbReference>
<dbReference type="GO" id="GO:0016831">
    <property type="term" value="F:carboxy-lyase activity"/>
    <property type="evidence" value="ECO:0007669"/>
    <property type="project" value="UniProtKB-KW"/>
</dbReference>
<dbReference type="EMBL" id="LNQN01000011">
    <property type="protein sequence ID" value="KSU76564.1"/>
    <property type="molecule type" value="Genomic_DNA"/>
</dbReference>
<proteinExistence type="inferred from homology"/>
<dbReference type="Gene3D" id="3.90.100.10">
    <property type="entry name" value="Orn/Lys/Arg decarboxylase, C-terminal domain"/>
    <property type="match status" value="1"/>
</dbReference>
<evidence type="ECO:0000259" key="6">
    <source>
        <dbReference type="Pfam" id="PF01276"/>
    </source>
</evidence>
<evidence type="ECO:0000313" key="9">
    <source>
        <dbReference type="Proteomes" id="UP000054099"/>
    </source>
</evidence>
<evidence type="ECO:0000256" key="2">
    <source>
        <dbReference type="ARBA" id="ARBA00010671"/>
    </source>
</evidence>
<evidence type="ECO:0000313" key="8">
    <source>
        <dbReference type="EMBL" id="KSU76564.1"/>
    </source>
</evidence>
<comment type="cofactor">
    <cofactor evidence="1">
        <name>pyridoxal 5'-phosphate</name>
        <dbReference type="ChEBI" id="CHEBI:597326"/>
    </cofactor>
</comment>
<dbReference type="InterPro" id="IPR036633">
    <property type="entry name" value="Prn/Lys/Arg_de-COase_C_sf"/>
</dbReference>
<evidence type="ECO:0000256" key="4">
    <source>
        <dbReference type="ARBA" id="ARBA00022898"/>
    </source>
</evidence>
<dbReference type="InterPro" id="IPR008286">
    <property type="entry name" value="Prn/Lys/Arg_de-COase_C"/>
</dbReference>
<evidence type="ECO:0000256" key="3">
    <source>
        <dbReference type="ARBA" id="ARBA00022793"/>
    </source>
</evidence>
<dbReference type="PANTHER" id="PTHR43277">
    <property type="entry name" value="ARGININE DECARBOXYLASE"/>
    <property type="match status" value="1"/>
</dbReference>